<dbReference type="SUPFAM" id="SSF55073">
    <property type="entry name" value="Nucleotide cyclase"/>
    <property type="match status" value="1"/>
</dbReference>
<proteinExistence type="predicted"/>
<dbReference type="Gene3D" id="3.30.70.270">
    <property type="match status" value="1"/>
</dbReference>
<dbReference type="PANTHER" id="PTHR45138:SF9">
    <property type="entry name" value="DIGUANYLATE CYCLASE DGCM-RELATED"/>
    <property type="match status" value="1"/>
</dbReference>
<keyword evidence="3" id="KW-1185">Reference proteome</keyword>
<evidence type="ECO:0000259" key="1">
    <source>
        <dbReference type="PROSITE" id="PS50887"/>
    </source>
</evidence>
<comment type="caution">
    <text evidence="2">The sequence shown here is derived from an EMBL/GenBank/DDBJ whole genome shotgun (WGS) entry which is preliminary data.</text>
</comment>
<sequence>MVINVIINKNKFRHGCVKMASNDINQYTTQLVELLSLIQSVGSTSYRSKETQLQSIHTDVNDTEISSLMSSILVELGKINERMIDMTWLNEHLRILHDFGRTCSQTLNEKVLMEKAYQLVSQVMPTDAFFIALYEEGNQKIQIPFMMDDGEFLHSIEIPFDDNSFTVKVIKSRETIHAKTAKELNEFNYIIGTGEGNTCIYVPLLIDDEVKGVISAQSNREFAYRKEHEDLLQIIGNQVISSINTARLYTRNYEMSLTDEMTGLGNYRAFHSDLEKIIKEHADSVSLLMIDSDGLKCINDRYGHHAGDLYLKIIARGMESISCTRAKAYRYAGDEFMFIIENSSISELRLVFEELRFFLNQNPIQINGTSITVSISGGGAIYPLHATSSETLKKNADIALYRAKKAGKNHFVLFIDDLSSHTS</sequence>
<dbReference type="OrthoDB" id="9759607at2"/>
<dbReference type="SMART" id="SM00267">
    <property type="entry name" value="GGDEF"/>
    <property type="match status" value="1"/>
</dbReference>
<dbReference type="InterPro" id="IPR043128">
    <property type="entry name" value="Rev_trsase/Diguanyl_cyclase"/>
</dbReference>
<dbReference type="InterPro" id="IPR029787">
    <property type="entry name" value="Nucleotide_cyclase"/>
</dbReference>
<dbReference type="GO" id="GO:0052621">
    <property type="term" value="F:diguanylate cyclase activity"/>
    <property type="evidence" value="ECO:0007669"/>
    <property type="project" value="TreeGrafter"/>
</dbReference>
<gene>
    <name evidence="2" type="ORF">CUU66_07390</name>
</gene>
<dbReference type="Pfam" id="PF00990">
    <property type="entry name" value="GGDEF"/>
    <property type="match status" value="1"/>
</dbReference>
<organism evidence="2 3">
    <name type="scientific">Peribacillus deserti</name>
    <dbReference type="NCBI Taxonomy" id="673318"/>
    <lineage>
        <taxon>Bacteria</taxon>
        <taxon>Bacillati</taxon>
        <taxon>Bacillota</taxon>
        <taxon>Bacilli</taxon>
        <taxon>Bacillales</taxon>
        <taxon>Bacillaceae</taxon>
        <taxon>Peribacillus</taxon>
    </lineage>
</organism>
<dbReference type="InterPro" id="IPR003018">
    <property type="entry name" value="GAF"/>
</dbReference>
<dbReference type="EMBL" id="PGUY01000021">
    <property type="protein sequence ID" value="PLT30478.1"/>
    <property type="molecule type" value="Genomic_DNA"/>
</dbReference>
<dbReference type="InterPro" id="IPR050469">
    <property type="entry name" value="Diguanylate_Cyclase"/>
</dbReference>
<dbReference type="SUPFAM" id="SSF55781">
    <property type="entry name" value="GAF domain-like"/>
    <property type="match status" value="1"/>
</dbReference>
<dbReference type="PROSITE" id="PS50887">
    <property type="entry name" value="GGDEF"/>
    <property type="match status" value="1"/>
</dbReference>
<feature type="domain" description="GGDEF" evidence="1">
    <location>
        <begin position="283"/>
        <end position="416"/>
    </location>
</feature>
<evidence type="ECO:0000313" key="3">
    <source>
        <dbReference type="Proteomes" id="UP000234748"/>
    </source>
</evidence>
<dbReference type="Gene3D" id="3.30.450.40">
    <property type="match status" value="1"/>
</dbReference>
<name>A0A2N5M7X5_9BACI</name>
<dbReference type="Pfam" id="PF13185">
    <property type="entry name" value="GAF_2"/>
    <property type="match status" value="1"/>
</dbReference>
<dbReference type="AlphaFoldDB" id="A0A2N5M7X5"/>
<dbReference type="NCBIfam" id="TIGR00254">
    <property type="entry name" value="GGDEF"/>
    <property type="match status" value="1"/>
</dbReference>
<dbReference type="InterPro" id="IPR029016">
    <property type="entry name" value="GAF-like_dom_sf"/>
</dbReference>
<protein>
    <submittedName>
        <fullName evidence="2">GGDEF domain-containing protein</fullName>
    </submittedName>
</protein>
<dbReference type="SMART" id="SM00065">
    <property type="entry name" value="GAF"/>
    <property type="match status" value="1"/>
</dbReference>
<dbReference type="InterPro" id="IPR000160">
    <property type="entry name" value="GGDEF_dom"/>
</dbReference>
<dbReference type="PANTHER" id="PTHR45138">
    <property type="entry name" value="REGULATORY COMPONENTS OF SENSORY TRANSDUCTION SYSTEM"/>
    <property type="match status" value="1"/>
</dbReference>
<evidence type="ECO:0000313" key="2">
    <source>
        <dbReference type="EMBL" id="PLT30478.1"/>
    </source>
</evidence>
<reference evidence="2 3" key="1">
    <citation type="submission" date="2017-11" db="EMBL/GenBank/DDBJ databases">
        <title>Comparitive Functional Genomics of Dry Heat Resistant strains isolated from the Viking Spacecraft.</title>
        <authorList>
            <person name="Seuylemezian A."/>
            <person name="Cooper K."/>
            <person name="Vaishampayan P."/>
        </authorList>
    </citation>
    <scope>NUCLEOTIDE SEQUENCE [LARGE SCALE GENOMIC DNA]</scope>
    <source>
        <strain evidence="2 3">V1-29</strain>
    </source>
</reference>
<accession>A0A2N5M7X5</accession>
<dbReference type="CDD" id="cd01949">
    <property type="entry name" value="GGDEF"/>
    <property type="match status" value="1"/>
</dbReference>
<dbReference type="Proteomes" id="UP000234748">
    <property type="component" value="Unassembled WGS sequence"/>
</dbReference>